<evidence type="ECO:0000313" key="4">
    <source>
        <dbReference type="Proteomes" id="UP001470230"/>
    </source>
</evidence>
<organism evidence="3 4">
    <name type="scientific">Tritrichomonas musculus</name>
    <dbReference type="NCBI Taxonomy" id="1915356"/>
    <lineage>
        <taxon>Eukaryota</taxon>
        <taxon>Metamonada</taxon>
        <taxon>Parabasalia</taxon>
        <taxon>Tritrichomonadida</taxon>
        <taxon>Tritrichomonadidae</taxon>
        <taxon>Tritrichomonas</taxon>
    </lineage>
</organism>
<comment type="caution">
    <text evidence="3">The sequence shown here is derived from an EMBL/GenBank/DDBJ whole genome shotgun (WGS) entry which is preliminary data.</text>
</comment>
<dbReference type="SMART" id="SM00248">
    <property type="entry name" value="ANK"/>
    <property type="match status" value="9"/>
</dbReference>
<dbReference type="PROSITE" id="PS50297">
    <property type="entry name" value="ANK_REP_REGION"/>
    <property type="match status" value="1"/>
</dbReference>
<dbReference type="SUPFAM" id="SSF52058">
    <property type="entry name" value="L domain-like"/>
    <property type="match status" value="3"/>
</dbReference>
<evidence type="ECO:0000256" key="1">
    <source>
        <dbReference type="PROSITE-ProRule" id="PRU00023"/>
    </source>
</evidence>
<dbReference type="SUPFAM" id="SSF48403">
    <property type="entry name" value="Ankyrin repeat"/>
    <property type="match status" value="1"/>
</dbReference>
<dbReference type="Gene3D" id="3.40.50.12480">
    <property type="match status" value="1"/>
</dbReference>
<gene>
    <name evidence="3" type="ORF">M9Y10_008116</name>
</gene>
<dbReference type="EMBL" id="JAPFFF010000014">
    <property type="protein sequence ID" value="KAK8870239.1"/>
    <property type="molecule type" value="Genomic_DNA"/>
</dbReference>
<dbReference type="InterPro" id="IPR032675">
    <property type="entry name" value="LRR_dom_sf"/>
</dbReference>
<proteinExistence type="predicted"/>
<dbReference type="PROSITE" id="PS50088">
    <property type="entry name" value="ANK_REPEAT"/>
    <property type="match status" value="1"/>
</dbReference>
<dbReference type="InterPro" id="IPR002110">
    <property type="entry name" value="Ankyrin_rpt"/>
</dbReference>
<accession>A0ABR2IYE0</accession>
<dbReference type="Gene3D" id="3.80.10.10">
    <property type="entry name" value="Ribonuclease Inhibitor"/>
    <property type="match status" value="5"/>
</dbReference>
<feature type="repeat" description="ANK" evidence="1">
    <location>
        <begin position="1405"/>
        <end position="1428"/>
    </location>
</feature>
<dbReference type="Gene3D" id="1.25.40.20">
    <property type="entry name" value="Ankyrin repeat-containing domain"/>
    <property type="match status" value="2"/>
</dbReference>
<sequence>MEVEKHILKRKELQTLIISYIENDEDDENFQSLTHFIEETNFTKKISDLRDLLSLLSAIANNHQRCPNFFNKIAQIIKFFLSDIQSLLLNQEIYNIFQNNAAITLHFINNKIIFLTDQIASSIKTRIRPQFRNDRRKVDPYDLLYLYLYYESNNDTKNQAETKQKIIQTFHMEFDTFLQLCLIGENDLHICELIRQDSLNEFISYINETSCGLNSKIPFSPFEKNNFLMNYKARLIEYAAFFGSIQIFKYLQMNKVGLRPALLDFAVHGRNSEMIHIIEENVKFTNVRTEEVRVFNARNIINFNPIAYQARSIDSPFSALREAIRCHHNDIADYIEQNNSEMDERIQKENLSTSVKSYNYEFIPDDFNSLFPLPKNFLFHDHDNAYGSFFAITKITLPSSVTEICDFCFYGFNKLNEVIIPSSVTSIGINSFKKCTSLSKVSFENPSSLKSIENSAFNECSSLLQFSVPSSVVSIGEDSFKNCSSLVEITFLSPSSLSSIGNSAFVGCSSLKRITIPKLVDSIGDKSFKNCSSLVEVAFETPSSLPSIGISVFDQCSSLKQLTIPSSVTSIENYAFRNCSSLVDLTIPSSVTSIGKGSFENCSELTQLTLPSSITSINSYSFQYCSHLTELTISSSVTQIGDYSFRMCLSLKKVTIPSSVTEIGKGSFEHCSSLTQVTIPSSITNIKDYTFSQCSSLKQISIPSSVASIGNYSFYKCSALAEISIPSSVTQLGNNSFAECSSLLNATISPSITQIKEFTFYKCKLLKNVTIPSSVTEIGSLSFCGCSSLEQLEIPSSVTKIGDFAFSECKLLSESKSLNDEANKDEFLICIQKAKELYFEVLKYLDNLDDVNDHLLKLLKEISEDEFSLIELLNLLDRISMNHHGISIEKVGKILSICKEKIQEKVPNNKICQIFKQNKKVLLFLIENHFIKFDRSALNVLSNQYQSNRRYHEEPKYNILEYLKPEIKQMKSDSSSESQMPDDFFEKRKIGQNDSEICDIIRNDMIEEFIHYIQNNLSNDTDNIDGNRFIVPPSIYETNPILENSTFIQYAAFYGSLKIFNYLYQNDFIITNSNNLNGVDYALYDNQAMRTITERDNEYDLQEKQKLWKYAIYGNQLEIIHLLEENDIKPEVKNQFSYYNRNFYAELDFFDEFNNKSCFDTAIKCHHNEIANYIKNNYELTTDYLSTLKFSNFTFFDDFYKEFADEILLLLEKLCLHDFPRLAYVFIKSKNIDCDERFSNMNKIINASIKSNNEIAKYLLEGQDNIIFDEDTLFMAIFNENTEIVKLMLSKKSNVDVNKIGYIPTLLVEEHLNQTSPLFLAIINRNMDIIKLLINHPSINVNLSFEPKSGRTTYRTALHIAIVLNDIPVVKLLLNHPKINVNAVANFDETTYGFLGWSYANHFDHYYTPLHEAIELNNVEVVRLLLSHPKIAVNRIEIYDNYENSFKDRFDRVRQSALCRAIQKQSYEIVKLLLEHPGIDVNIPSILHKRDSIDPYYHNQAPDDINFDNNDDNKEETKADDEEEDEKVDEGEEKVDEGEEKVDDDEEKVDDDEEKVDDDEEKVDEDEKADEDEDKVEDEEVVGDEEKVVADGDEEVVADDDENVGDDIEDEPMEAEIVEADDVAERNELVFIDVDERDELQFEEERNDPGPIIQRSALQFAYAGRSQDIVQLLLSRNDINDINVEEERNDELIKEFTKDIK</sequence>
<dbReference type="Pfam" id="PF13306">
    <property type="entry name" value="LRR_5"/>
    <property type="match status" value="2"/>
</dbReference>
<dbReference type="PANTHER" id="PTHR45661:SF3">
    <property type="entry name" value="IG-LIKE DOMAIN-CONTAINING PROTEIN"/>
    <property type="match status" value="1"/>
</dbReference>
<feature type="region of interest" description="Disordered" evidence="2">
    <location>
        <begin position="1494"/>
        <end position="1585"/>
    </location>
</feature>
<dbReference type="InterPro" id="IPR036770">
    <property type="entry name" value="Ankyrin_rpt-contain_sf"/>
</dbReference>
<dbReference type="PANTHER" id="PTHR45661">
    <property type="entry name" value="SURFACE ANTIGEN"/>
    <property type="match status" value="1"/>
</dbReference>
<evidence type="ECO:0000256" key="2">
    <source>
        <dbReference type="SAM" id="MobiDB-lite"/>
    </source>
</evidence>
<evidence type="ECO:0000313" key="3">
    <source>
        <dbReference type="EMBL" id="KAK8870239.1"/>
    </source>
</evidence>
<dbReference type="InterPro" id="IPR053139">
    <property type="entry name" value="Surface_bspA-like"/>
</dbReference>
<name>A0ABR2IYE0_9EUKA</name>
<reference evidence="3 4" key="1">
    <citation type="submission" date="2024-04" db="EMBL/GenBank/DDBJ databases">
        <title>Tritrichomonas musculus Genome.</title>
        <authorList>
            <person name="Alves-Ferreira E."/>
            <person name="Grigg M."/>
            <person name="Lorenzi H."/>
            <person name="Galac M."/>
        </authorList>
    </citation>
    <scope>NUCLEOTIDE SEQUENCE [LARGE SCALE GENOMIC DNA]</scope>
    <source>
        <strain evidence="3 4">EAF2021</strain>
    </source>
</reference>
<keyword evidence="4" id="KW-1185">Reference proteome</keyword>
<dbReference type="InterPro" id="IPR026906">
    <property type="entry name" value="LRR_5"/>
</dbReference>
<feature type="compositionally biased region" description="Acidic residues" evidence="2">
    <location>
        <begin position="1518"/>
        <end position="1583"/>
    </location>
</feature>
<protein>
    <recommendedName>
        <fullName evidence="5">DUF3447 domain-containing protein</fullName>
    </recommendedName>
</protein>
<keyword evidence="1" id="KW-0040">ANK repeat</keyword>
<evidence type="ECO:0008006" key="5">
    <source>
        <dbReference type="Google" id="ProtNLM"/>
    </source>
</evidence>
<dbReference type="Pfam" id="PF12796">
    <property type="entry name" value="Ank_2"/>
    <property type="match status" value="2"/>
</dbReference>
<dbReference type="Proteomes" id="UP001470230">
    <property type="component" value="Unassembled WGS sequence"/>
</dbReference>